<dbReference type="AlphaFoldDB" id="A0A3R7FKE1"/>
<evidence type="ECO:0000313" key="1">
    <source>
        <dbReference type="EMBL" id="KAG5448308.1"/>
    </source>
</evidence>
<name>A0A3R7FKE1_CLOSI</name>
<proteinExistence type="predicted"/>
<reference evidence="1 2" key="1">
    <citation type="journal article" date="2018" name="Biotechnol. Adv.">
        <title>Improved genomic resources and new bioinformatic workflow for the carcinogenic parasite Clonorchis sinensis: Biotechnological implications.</title>
        <authorList>
            <person name="Wang D."/>
            <person name="Korhonen P.K."/>
            <person name="Gasser R.B."/>
            <person name="Young N.D."/>
        </authorList>
    </citation>
    <scope>NUCLEOTIDE SEQUENCE [LARGE SCALE GENOMIC DNA]</scope>
    <source>
        <strain evidence="1">Cs-k2</strain>
    </source>
</reference>
<dbReference type="EMBL" id="NIRI02000042">
    <property type="protein sequence ID" value="KAG5448308.1"/>
    <property type="molecule type" value="Genomic_DNA"/>
</dbReference>
<dbReference type="OrthoDB" id="10581076at2759"/>
<evidence type="ECO:0000313" key="2">
    <source>
        <dbReference type="Proteomes" id="UP000286415"/>
    </source>
</evidence>
<dbReference type="InParanoid" id="A0A3R7FKE1"/>
<accession>A0A3R7FKE1</accession>
<comment type="caution">
    <text evidence="1">The sequence shown here is derived from an EMBL/GenBank/DDBJ whole genome shotgun (WGS) entry which is preliminary data.</text>
</comment>
<dbReference type="Proteomes" id="UP000286415">
    <property type="component" value="Unassembled WGS sequence"/>
</dbReference>
<protein>
    <submittedName>
        <fullName evidence="1">Uncharacterized protein</fullName>
    </submittedName>
</protein>
<organism evidence="1 2">
    <name type="scientific">Clonorchis sinensis</name>
    <name type="common">Chinese liver fluke</name>
    <dbReference type="NCBI Taxonomy" id="79923"/>
    <lineage>
        <taxon>Eukaryota</taxon>
        <taxon>Metazoa</taxon>
        <taxon>Spiralia</taxon>
        <taxon>Lophotrochozoa</taxon>
        <taxon>Platyhelminthes</taxon>
        <taxon>Trematoda</taxon>
        <taxon>Digenea</taxon>
        <taxon>Opisthorchiida</taxon>
        <taxon>Opisthorchiata</taxon>
        <taxon>Opisthorchiidae</taxon>
        <taxon>Clonorchis</taxon>
    </lineage>
</organism>
<keyword evidence="2" id="KW-1185">Reference proteome</keyword>
<gene>
    <name evidence="1" type="ORF">CSKR_108645</name>
</gene>
<sequence length="121" mass="13527">MTDDITSIAGQFDCKHFIISRGDIISALLGGVVVRSDGLVVGTTTTLPNNALIMPPRLVMKRLQSNCPAQRTSQRQVIVYVSERETWQHQRSGPRKTFLVNKVQKNYFQLSKNLILIGNGE</sequence>
<reference evidence="1 2" key="2">
    <citation type="journal article" date="2021" name="Genomics">
        <title>High-quality reference genome for Clonorchis sinensis.</title>
        <authorList>
            <person name="Young N.D."/>
            <person name="Stroehlein A.J."/>
            <person name="Kinkar L."/>
            <person name="Wang T."/>
            <person name="Sohn W.M."/>
            <person name="Chang B.C.H."/>
            <person name="Kaur P."/>
            <person name="Weisz D."/>
            <person name="Dudchenko O."/>
            <person name="Aiden E.L."/>
            <person name="Korhonen P.K."/>
            <person name="Gasser R.B."/>
        </authorList>
    </citation>
    <scope>NUCLEOTIDE SEQUENCE [LARGE SCALE GENOMIC DNA]</scope>
    <source>
        <strain evidence="1">Cs-k2</strain>
    </source>
</reference>